<dbReference type="EMBL" id="OX597818">
    <property type="protein sequence ID" value="CAI9722527.1"/>
    <property type="molecule type" value="Genomic_DNA"/>
</dbReference>
<accession>A0AA36F2Y4</accession>
<feature type="chain" id="PRO_5041206353" evidence="2">
    <location>
        <begin position="23"/>
        <end position="209"/>
    </location>
</feature>
<evidence type="ECO:0000313" key="3">
    <source>
        <dbReference type="EMBL" id="CAI9722527.1"/>
    </source>
</evidence>
<proteinExistence type="predicted"/>
<protein>
    <submittedName>
        <fullName evidence="3">Uncharacterized protein</fullName>
    </submittedName>
</protein>
<dbReference type="AlphaFoldDB" id="A0AA36F2Y4"/>
<reference evidence="3" key="1">
    <citation type="submission" date="2023-08" db="EMBL/GenBank/DDBJ databases">
        <authorList>
            <person name="Alioto T."/>
            <person name="Alioto T."/>
            <person name="Gomez Garrido J."/>
        </authorList>
    </citation>
    <scope>NUCLEOTIDE SEQUENCE</scope>
</reference>
<feature type="signal peptide" evidence="2">
    <location>
        <begin position="1"/>
        <end position="22"/>
    </location>
</feature>
<keyword evidence="2" id="KW-0732">Signal</keyword>
<gene>
    <name evidence="3" type="ORF">OCTVUL_1B009418</name>
</gene>
<evidence type="ECO:0000313" key="4">
    <source>
        <dbReference type="Proteomes" id="UP001162480"/>
    </source>
</evidence>
<name>A0AA36F2Y4_OCTVU</name>
<evidence type="ECO:0000256" key="1">
    <source>
        <dbReference type="SAM" id="Phobius"/>
    </source>
</evidence>
<organism evidence="3 4">
    <name type="scientific">Octopus vulgaris</name>
    <name type="common">Common octopus</name>
    <dbReference type="NCBI Taxonomy" id="6645"/>
    <lineage>
        <taxon>Eukaryota</taxon>
        <taxon>Metazoa</taxon>
        <taxon>Spiralia</taxon>
        <taxon>Lophotrochozoa</taxon>
        <taxon>Mollusca</taxon>
        <taxon>Cephalopoda</taxon>
        <taxon>Coleoidea</taxon>
        <taxon>Octopodiformes</taxon>
        <taxon>Octopoda</taxon>
        <taxon>Incirrata</taxon>
        <taxon>Octopodidae</taxon>
        <taxon>Octopus</taxon>
    </lineage>
</organism>
<keyword evidence="1" id="KW-0812">Transmembrane</keyword>
<feature type="transmembrane region" description="Helical" evidence="1">
    <location>
        <begin position="101"/>
        <end position="123"/>
    </location>
</feature>
<keyword evidence="4" id="KW-1185">Reference proteome</keyword>
<dbReference type="Proteomes" id="UP001162480">
    <property type="component" value="Chromosome 5"/>
</dbReference>
<keyword evidence="1" id="KW-1133">Transmembrane helix</keyword>
<evidence type="ECO:0000256" key="2">
    <source>
        <dbReference type="SAM" id="SignalP"/>
    </source>
</evidence>
<keyword evidence="1" id="KW-0472">Membrane</keyword>
<sequence length="209" mass="23820">MKQYLSNQLIIVAFCFIGVTLSAEFPEVVGNPAVESQNYAFMSQSNGYQRRIPSHPLRIRRNGEKRKVAAILQQKSNNYCSLIFESLHLQSFLSEYNMKQYFSSQLIIFIFCCIGVILSGEIWEGNHENSDKNLLSLITRAAVATRDNALMAPPSGYQGRMPSYYIRTQRGLKREPNWIWMPSHGYVPVPEPSNARSSENRGSTILRYG</sequence>